<keyword evidence="2" id="KW-1185">Reference proteome</keyword>
<dbReference type="EMBL" id="MUFR01000059">
    <property type="protein sequence ID" value="OOF32774.1"/>
    <property type="molecule type" value="Genomic_DNA"/>
</dbReference>
<dbReference type="RefSeq" id="WP_077670147.1">
    <property type="nucleotide sequence ID" value="NZ_MUFR01000059.1"/>
</dbReference>
<dbReference type="Proteomes" id="UP000189431">
    <property type="component" value="Unassembled WGS sequence"/>
</dbReference>
<sequence length="87" mass="10219">MPKLNKHQQSVIRAMQEGHWFQLCADYRVNKAGYIGSTGFDMKLNPRTVFKLYREKLITYRTIYPYGIKWYVFELTAAGRALDVSHS</sequence>
<organism evidence="1 2">
    <name type="scientific">Salinivibrio costicola subsp. alcaliphilus</name>
    <dbReference type="NCBI Taxonomy" id="272773"/>
    <lineage>
        <taxon>Bacteria</taxon>
        <taxon>Pseudomonadati</taxon>
        <taxon>Pseudomonadota</taxon>
        <taxon>Gammaproteobacteria</taxon>
        <taxon>Vibrionales</taxon>
        <taxon>Vibrionaceae</taxon>
        <taxon>Salinivibrio</taxon>
    </lineage>
</organism>
<evidence type="ECO:0000313" key="2">
    <source>
        <dbReference type="Proteomes" id="UP000189431"/>
    </source>
</evidence>
<protein>
    <submittedName>
        <fullName evidence="1">Uncharacterized protein</fullName>
    </submittedName>
</protein>
<name>A0ABX3KMM4_SALCS</name>
<proteinExistence type="predicted"/>
<accession>A0ABX3KMM4</accession>
<reference evidence="2" key="1">
    <citation type="submission" date="2017-01" db="EMBL/GenBank/DDBJ databases">
        <title>Draft genome of the species Salinivibrio costicola subsp. alcaliphilus.</title>
        <authorList>
            <person name="Lopez-Hermoso C."/>
            <person name="De La Haba R."/>
            <person name="Sanchez-Porro C."/>
            <person name="Ventosa A."/>
        </authorList>
    </citation>
    <scope>NUCLEOTIDE SEQUENCE [LARGE SCALE GENOMIC DNA]</scope>
    <source>
        <strain evidence="2">CBH448</strain>
    </source>
</reference>
<gene>
    <name evidence="1" type="ORF">BZJ21_14355</name>
</gene>
<evidence type="ECO:0000313" key="1">
    <source>
        <dbReference type="EMBL" id="OOF32774.1"/>
    </source>
</evidence>
<comment type="caution">
    <text evidence="1">The sequence shown here is derived from an EMBL/GenBank/DDBJ whole genome shotgun (WGS) entry which is preliminary data.</text>
</comment>